<dbReference type="AlphaFoldDB" id="A0A803QSA0"/>
<organism evidence="2 3">
    <name type="scientific">Cannabis sativa</name>
    <name type="common">Hemp</name>
    <name type="synonym">Marijuana</name>
    <dbReference type="NCBI Taxonomy" id="3483"/>
    <lineage>
        <taxon>Eukaryota</taxon>
        <taxon>Viridiplantae</taxon>
        <taxon>Streptophyta</taxon>
        <taxon>Embryophyta</taxon>
        <taxon>Tracheophyta</taxon>
        <taxon>Spermatophyta</taxon>
        <taxon>Magnoliopsida</taxon>
        <taxon>eudicotyledons</taxon>
        <taxon>Gunneridae</taxon>
        <taxon>Pentapetalae</taxon>
        <taxon>rosids</taxon>
        <taxon>fabids</taxon>
        <taxon>Rosales</taxon>
        <taxon>Cannabaceae</taxon>
        <taxon>Cannabis</taxon>
    </lineage>
</organism>
<name>A0A803QSA0_CANSA</name>
<dbReference type="InterPro" id="IPR012337">
    <property type="entry name" value="RNaseH-like_sf"/>
</dbReference>
<dbReference type="PANTHER" id="PTHR47074">
    <property type="entry name" value="BNAC02G40300D PROTEIN"/>
    <property type="match status" value="1"/>
</dbReference>
<reference evidence="2" key="1">
    <citation type="submission" date="2021-03" db="UniProtKB">
        <authorList>
            <consortium name="EnsemblPlants"/>
        </authorList>
    </citation>
    <scope>IDENTIFICATION</scope>
</reference>
<dbReference type="Proteomes" id="UP000596661">
    <property type="component" value="Unassembled WGS sequence"/>
</dbReference>
<dbReference type="SUPFAM" id="SSF53098">
    <property type="entry name" value="Ribonuclease H-like"/>
    <property type="match status" value="1"/>
</dbReference>
<dbReference type="InterPro" id="IPR002156">
    <property type="entry name" value="RNaseH_domain"/>
</dbReference>
<dbReference type="Gene3D" id="3.30.420.10">
    <property type="entry name" value="Ribonuclease H-like superfamily/Ribonuclease H"/>
    <property type="match status" value="1"/>
</dbReference>
<dbReference type="CDD" id="cd06222">
    <property type="entry name" value="RNase_H_like"/>
    <property type="match status" value="1"/>
</dbReference>
<sequence length="206" mass="22599">MLSSVAVLLRHVGRMLNRPSILLAIPLLDKQNLFSLALETNGSKAEQWTKPVPNTIKINVDGASFENEGSYGFGIVARDSSGTLVGPVAVCKNGAFAAEVVEAIGVKEALSWLKDKSWDKVEMETDNMLTVQAIRASHRVSSVFGLVVNDCKLLLSNLPYVSLHFIRRSANRIAHYVARHSRFLSGCSIHIQNIPPDLPDLLYSKC</sequence>
<dbReference type="OMA" id="LESERWW"/>
<accession>A0A803QSA0</accession>
<dbReference type="GO" id="GO:0003676">
    <property type="term" value="F:nucleic acid binding"/>
    <property type="evidence" value="ECO:0007669"/>
    <property type="project" value="InterPro"/>
</dbReference>
<dbReference type="GO" id="GO:0004523">
    <property type="term" value="F:RNA-DNA hybrid ribonuclease activity"/>
    <property type="evidence" value="ECO:0007669"/>
    <property type="project" value="InterPro"/>
</dbReference>
<dbReference type="Pfam" id="PF13456">
    <property type="entry name" value="RVT_3"/>
    <property type="match status" value="1"/>
</dbReference>
<evidence type="ECO:0000313" key="3">
    <source>
        <dbReference type="Proteomes" id="UP000596661"/>
    </source>
</evidence>
<dbReference type="InterPro" id="IPR044730">
    <property type="entry name" value="RNase_H-like_dom_plant"/>
</dbReference>
<keyword evidence="3" id="KW-1185">Reference proteome</keyword>
<dbReference type="PANTHER" id="PTHR47074:SF11">
    <property type="entry name" value="REVERSE TRANSCRIPTASE-LIKE PROTEIN"/>
    <property type="match status" value="1"/>
</dbReference>
<dbReference type="InterPro" id="IPR036397">
    <property type="entry name" value="RNaseH_sf"/>
</dbReference>
<evidence type="ECO:0000259" key="1">
    <source>
        <dbReference type="Pfam" id="PF13456"/>
    </source>
</evidence>
<evidence type="ECO:0000313" key="2">
    <source>
        <dbReference type="EnsemblPlants" id="cds.evm.model.ctgX33.2"/>
    </source>
</evidence>
<proteinExistence type="predicted"/>
<protein>
    <recommendedName>
        <fullName evidence="1">RNase H type-1 domain-containing protein</fullName>
    </recommendedName>
</protein>
<feature type="domain" description="RNase H type-1" evidence="1">
    <location>
        <begin position="59"/>
        <end position="180"/>
    </location>
</feature>
<dbReference type="InterPro" id="IPR052929">
    <property type="entry name" value="RNase_H-like_EbsB-rel"/>
</dbReference>
<dbReference type="EnsemblPlants" id="evm.model.ctgX33.2">
    <property type="protein sequence ID" value="cds.evm.model.ctgX33.2"/>
    <property type="gene ID" value="evm.TU.ctgX33.2"/>
</dbReference>
<dbReference type="Gramene" id="evm.model.ctgX33.2">
    <property type="protein sequence ID" value="cds.evm.model.ctgX33.2"/>
    <property type="gene ID" value="evm.TU.ctgX33.2"/>
</dbReference>